<keyword evidence="1" id="KW-0614">Plasmid</keyword>
<name>A0A482F312_9BURK</name>
<organism evidence="1">
    <name type="scientific">Achromobacter ruhlandii</name>
    <dbReference type="NCBI Taxonomy" id="72557"/>
    <lineage>
        <taxon>Bacteria</taxon>
        <taxon>Pseudomonadati</taxon>
        <taxon>Pseudomonadota</taxon>
        <taxon>Betaproteobacteria</taxon>
        <taxon>Burkholderiales</taxon>
        <taxon>Alcaligenaceae</taxon>
        <taxon>Achromobacter</taxon>
    </lineage>
</organism>
<dbReference type="AlphaFoldDB" id="A0A482F312"/>
<proteinExistence type="predicted"/>
<evidence type="ECO:0000313" key="1">
    <source>
        <dbReference type="EMBL" id="QBN23040.1"/>
    </source>
</evidence>
<protein>
    <submittedName>
        <fullName evidence="1">Uncharacterized protein</fullName>
    </submittedName>
</protein>
<accession>A0A482F312</accession>
<geneLocation type="plasmid" evidence="1">
    <name>p138R</name>
</geneLocation>
<sequence>MLISWHPAYILRTTDPARQAGLRKDLVADLAALQGNAL</sequence>
<dbReference type="EMBL" id="MK423762">
    <property type="protein sequence ID" value="QBN23040.1"/>
    <property type="molecule type" value="Genomic_DNA"/>
</dbReference>
<reference evidence="1" key="1">
    <citation type="submission" date="2019-01" db="EMBL/GenBank/DDBJ databases">
        <title>Full characterization of plasmids from Achromobacter ruhlandii isolates recovered from a single patient with cystic fibrosis.</title>
        <authorList>
            <person name="Steffanowski C.G."/>
            <person name="Papalia M.A."/>
            <person name="Vaughn C.S."/>
            <person name="Maria Soledad R."/>
            <person name="Marcela R."/>
        </authorList>
    </citation>
    <scope>NUCLEOTIDE SEQUENCE</scope>
    <source>
        <strain evidence="1">138R</strain>
        <plasmid evidence="1">p138R</plasmid>
    </source>
</reference>